<reference evidence="16 17" key="1">
    <citation type="journal article" date="2023" name="Arcadia Sci">
        <title>De novo assembly of a long-read Amblyomma americanum tick genome.</title>
        <authorList>
            <person name="Chou S."/>
            <person name="Poskanzer K.E."/>
            <person name="Rollins M."/>
            <person name="Thuy-Boun P.S."/>
        </authorList>
    </citation>
    <scope>NUCLEOTIDE SEQUENCE [LARGE SCALE GENOMIC DNA]</scope>
    <source>
        <strain evidence="16">F_SG_1</strain>
        <tissue evidence="16">Salivary glands</tissue>
    </source>
</reference>
<protein>
    <recommendedName>
        <fullName evidence="18">Calcitonin receptor</fullName>
    </recommendedName>
</protein>
<sequence length="590" mass="67603">MMTKTAKYSVLKLIIEDTLSWAALGYHLQVAVKNRGIDSWLYYITMTQGRILLLPLIVSAYVLPFCGAGVHDDFTERVFAQLKTLYECERSALLDAEGNNRVPLCPRNFDGWHCWSPTAPGSTAWAPCPSYLPGHVSGSSLATRHCSDNGLWDETMANYTSCTGSPYHDPSLKVLYGIAEDVGHYVPWERSSLRGENRMWRDKIDRFKNCLRYMLQRPALHLDDNRSMCYRTWDGWTFWKDTPPGQTAYASCPRFVAGFSGLRKAEKVCTLNGTWFRHPVSGNVWSNYTTCVDEGDLQFRNFVNLLYVIGYTLSSAALLFSLFIFCYFRSLRCRRITIHKNLFLSFIINNLCWIVWYSHVISNPDVIERNPIWCRALHVVTQYFLLCNYLWMFCEGFYLHTLLVVAFIAEEKILTSLLLIGWGFPILPAVAYAVVRGLDTEASDMCWVEHDVWYTYILSITVGFSIMFSLAFLVNIVRVLVTKLRVLNSPDNQRSRKAVRATIILLPLLGLHYVLTPFRPQSGGGILLVYEVISAIFTSLQGLCVAVLFCFVHDEVVAALRQTYSKRLRFRTTYRTFYADTSVTFVPKRP</sequence>
<dbReference type="GO" id="GO:0005886">
    <property type="term" value="C:plasma membrane"/>
    <property type="evidence" value="ECO:0007669"/>
    <property type="project" value="UniProtKB-SubCell"/>
</dbReference>
<evidence type="ECO:0000256" key="2">
    <source>
        <dbReference type="ARBA" id="ARBA00005314"/>
    </source>
</evidence>
<feature type="domain" description="G-protein coupled receptors family 2 profile 1" evidence="14">
    <location>
        <begin position="209"/>
        <end position="295"/>
    </location>
</feature>
<dbReference type="PANTHER" id="PTHR45620">
    <property type="entry name" value="PDF RECEPTOR-LIKE PROTEIN-RELATED"/>
    <property type="match status" value="1"/>
</dbReference>
<dbReference type="GO" id="GO:0007166">
    <property type="term" value="P:cell surface receptor signaling pathway"/>
    <property type="evidence" value="ECO:0007669"/>
    <property type="project" value="InterPro"/>
</dbReference>
<dbReference type="Gene3D" id="4.10.1240.10">
    <property type="entry name" value="GPCR, family 2, extracellular hormone receptor domain"/>
    <property type="match status" value="2"/>
</dbReference>
<feature type="transmembrane region" description="Helical" evidence="13">
    <location>
        <begin position="498"/>
        <end position="515"/>
    </location>
</feature>
<keyword evidence="17" id="KW-1185">Reference proteome</keyword>
<evidence type="ECO:0000256" key="4">
    <source>
        <dbReference type="ARBA" id="ARBA00022692"/>
    </source>
</evidence>
<dbReference type="InterPro" id="IPR050332">
    <property type="entry name" value="GPCR_2"/>
</dbReference>
<dbReference type="AlphaFoldDB" id="A0AAQ4EJM6"/>
<evidence type="ECO:0000256" key="1">
    <source>
        <dbReference type="ARBA" id="ARBA00004651"/>
    </source>
</evidence>
<dbReference type="GO" id="GO:0007188">
    <property type="term" value="P:adenylate cyclase-modulating G protein-coupled receptor signaling pathway"/>
    <property type="evidence" value="ECO:0007669"/>
    <property type="project" value="TreeGrafter"/>
</dbReference>
<feature type="transmembrane region" description="Helical" evidence="13">
    <location>
        <begin position="455"/>
        <end position="477"/>
    </location>
</feature>
<feature type="domain" description="G-protein coupled receptors family 2 profile 1" evidence="14">
    <location>
        <begin position="87"/>
        <end position="166"/>
    </location>
</feature>
<dbReference type="InterPro" id="IPR036445">
    <property type="entry name" value="GPCR_2_extracell_dom_sf"/>
</dbReference>
<evidence type="ECO:0000256" key="10">
    <source>
        <dbReference type="ARBA" id="ARBA00023170"/>
    </source>
</evidence>
<evidence type="ECO:0000256" key="12">
    <source>
        <dbReference type="ARBA" id="ARBA00023224"/>
    </source>
</evidence>
<evidence type="ECO:0000256" key="6">
    <source>
        <dbReference type="ARBA" id="ARBA00022989"/>
    </source>
</evidence>
<keyword evidence="9" id="KW-1015">Disulfide bond</keyword>
<evidence type="ECO:0000256" key="7">
    <source>
        <dbReference type="ARBA" id="ARBA00023040"/>
    </source>
</evidence>
<evidence type="ECO:0000256" key="8">
    <source>
        <dbReference type="ARBA" id="ARBA00023136"/>
    </source>
</evidence>
<keyword evidence="5" id="KW-0732">Signal</keyword>
<dbReference type="CDD" id="cd15260">
    <property type="entry name" value="7tmB1_NPR_B4_insect-like"/>
    <property type="match status" value="1"/>
</dbReference>
<gene>
    <name evidence="16" type="ORF">V5799_010638</name>
</gene>
<dbReference type="InterPro" id="IPR017981">
    <property type="entry name" value="GPCR_2-like_7TM"/>
</dbReference>
<dbReference type="PROSITE" id="PS50261">
    <property type="entry name" value="G_PROTEIN_RECEP_F2_4"/>
    <property type="match status" value="1"/>
</dbReference>
<evidence type="ECO:0000256" key="11">
    <source>
        <dbReference type="ARBA" id="ARBA00023180"/>
    </source>
</evidence>
<evidence type="ECO:0000313" key="17">
    <source>
        <dbReference type="Proteomes" id="UP001321473"/>
    </source>
</evidence>
<dbReference type="PROSITE" id="PS50227">
    <property type="entry name" value="G_PROTEIN_RECEP_F2_3"/>
    <property type="match status" value="2"/>
</dbReference>
<keyword evidence="10" id="KW-0675">Receptor</keyword>
<feature type="transmembrane region" description="Helical" evidence="13">
    <location>
        <begin position="416"/>
        <end position="435"/>
    </location>
</feature>
<keyword evidence="4 13" id="KW-0812">Transmembrane</keyword>
<keyword evidence="8 13" id="KW-0472">Membrane</keyword>
<comment type="caution">
    <text evidence="16">The sequence shown here is derived from an EMBL/GenBank/DDBJ whole genome shotgun (WGS) entry which is preliminary data.</text>
</comment>
<feature type="transmembrane region" description="Helical" evidence="13">
    <location>
        <begin position="340"/>
        <end position="359"/>
    </location>
</feature>
<dbReference type="InterPro" id="IPR003287">
    <property type="entry name" value="GPCR_2_calcitonin_rcpt_fam"/>
</dbReference>
<dbReference type="EMBL" id="JARKHS020014947">
    <property type="protein sequence ID" value="KAK8774831.1"/>
    <property type="molecule type" value="Genomic_DNA"/>
</dbReference>
<dbReference type="Proteomes" id="UP001321473">
    <property type="component" value="Unassembled WGS sequence"/>
</dbReference>
<dbReference type="SMART" id="SM00008">
    <property type="entry name" value="HormR"/>
    <property type="match status" value="2"/>
</dbReference>
<proteinExistence type="inferred from homology"/>
<keyword evidence="12" id="KW-0807">Transducer</keyword>
<dbReference type="PRINTS" id="PR01350">
    <property type="entry name" value="CTRFAMILY"/>
</dbReference>
<evidence type="ECO:0000256" key="3">
    <source>
        <dbReference type="ARBA" id="ARBA00022475"/>
    </source>
</evidence>
<keyword evidence="6 13" id="KW-1133">Transmembrane helix</keyword>
<dbReference type="GO" id="GO:0004948">
    <property type="term" value="F:calcitonin receptor activity"/>
    <property type="evidence" value="ECO:0007669"/>
    <property type="project" value="InterPro"/>
</dbReference>
<dbReference type="PRINTS" id="PR00249">
    <property type="entry name" value="GPCRSECRETIN"/>
</dbReference>
<comment type="similarity">
    <text evidence="2">Belongs to the G-protein coupled receptor 2 family.</text>
</comment>
<dbReference type="PROSITE" id="PS00649">
    <property type="entry name" value="G_PROTEIN_RECEP_F2_1"/>
    <property type="match status" value="1"/>
</dbReference>
<evidence type="ECO:0000259" key="14">
    <source>
        <dbReference type="PROSITE" id="PS50227"/>
    </source>
</evidence>
<evidence type="ECO:0000313" key="16">
    <source>
        <dbReference type="EMBL" id="KAK8774831.1"/>
    </source>
</evidence>
<feature type="domain" description="G-protein coupled receptors family 2 profile 2" evidence="15">
    <location>
        <begin position="303"/>
        <end position="553"/>
    </location>
</feature>
<dbReference type="InterPro" id="IPR017983">
    <property type="entry name" value="GPCR_2_secretin-like_CS"/>
</dbReference>
<dbReference type="Pfam" id="PF02793">
    <property type="entry name" value="HRM"/>
    <property type="match status" value="2"/>
</dbReference>
<accession>A0AAQ4EJM6</accession>
<feature type="transmembrane region" description="Helical" evidence="13">
    <location>
        <begin position="527"/>
        <end position="552"/>
    </location>
</feature>
<evidence type="ECO:0000256" key="9">
    <source>
        <dbReference type="ARBA" id="ARBA00023157"/>
    </source>
</evidence>
<keyword evidence="3" id="KW-1003">Cell membrane</keyword>
<evidence type="ECO:0000256" key="13">
    <source>
        <dbReference type="SAM" id="Phobius"/>
    </source>
</evidence>
<feature type="transmembrane region" description="Helical" evidence="13">
    <location>
        <begin position="305"/>
        <end position="328"/>
    </location>
</feature>
<dbReference type="PANTHER" id="PTHR45620:SF32">
    <property type="entry name" value="DIURETIC HORMONE 31 RECEPTOR, ISOFORM C"/>
    <property type="match status" value="1"/>
</dbReference>
<organism evidence="16 17">
    <name type="scientific">Amblyomma americanum</name>
    <name type="common">Lone star tick</name>
    <dbReference type="NCBI Taxonomy" id="6943"/>
    <lineage>
        <taxon>Eukaryota</taxon>
        <taxon>Metazoa</taxon>
        <taxon>Ecdysozoa</taxon>
        <taxon>Arthropoda</taxon>
        <taxon>Chelicerata</taxon>
        <taxon>Arachnida</taxon>
        <taxon>Acari</taxon>
        <taxon>Parasitiformes</taxon>
        <taxon>Ixodida</taxon>
        <taxon>Ixodoidea</taxon>
        <taxon>Ixodidae</taxon>
        <taxon>Amblyomminae</taxon>
        <taxon>Amblyomma</taxon>
    </lineage>
</organism>
<evidence type="ECO:0000256" key="5">
    <source>
        <dbReference type="ARBA" id="ARBA00022729"/>
    </source>
</evidence>
<dbReference type="InterPro" id="IPR000832">
    <property type="entry name" value="GPCR_2_secretin-like"/>
</dbReference>
<keyword evidence="11" id="KW-0325">Glycoprotein</keyword>
<dbReference type="Pfam" id="PF00002">
    <property type="entry name" value="7tm_2"/>
    <property type="match status" value="1"/>
</dbReference>
<name>A0AAQ4EJM6_AMBAM</name>
<evidence type="ECO:0008006" key="18">
    <source>
        <dbReference type="Google" id="ProtNLM"/>
    </source>
</evidence>
<feature type="transmembrane region" description="Helical" evidence="13">
    <location>
        <begin position="389"/>
        <end position="409"/>
    </location>
</feature>
<comment type="subcellular location">
    <subcellularLocation>
        <location evidence="1">Cell membrane</location>
        <topology evidence="1">Multi-pass membrane protein</topology>
    </subcellularLocation>
</comment>
<dbReference type="InterPro" id="IPR001879">
    <property type="entry name" value="GPCR_2_extracellular_dom"/>
</dbReference>
<evidence type="ECO:0000259" key="15">
    <source>
        <dbReference type="PROSITE" id="PS50261"/>
    </source>
</evidence>
<dbReference type="Gene3D" id="1.20.1070.10">
    <property type="entry name" value="Rhodopsin 7-helix transmembrane proteins"/>
    <property type="match status" value="1"/>
</dbReference>
<dbReference type="SUPFAM" id="SSF111418">
    <property type="entry name" value="Hormone receptor domain"/>
    <property type="match status" value="2"/>
</dbReference>
<keyword evidence="7" id="KW-0297">G-protein coupled receptor</keyword>